<reference evidence="7" key="1">
    <citation type="journal article" date="2023" name="Mol. Phylogenet. Evol.">
        <title>Genome-scale phylogeny and comparative genomics of the fungal order Sordariales.</title>
        <authorList>
            <person name="Hensen N."/>
            <person name="Bonometti L."/>
            <person name="Westerberg I."/>
            <person name="Brannstrom I.O."/>
            <person name="Guillou S."/>
            <person name="Cros-Aarteil S."/>
            <person name="Calhoun S."/>
            <person name="Haridas S."/>
            <person name="Kuo A."/>
            <person name="Mondo S."/>
            <person name="Pangilinan J."/>
            <person name="Riley R."/>
            <person name="LaButti K."/>
            <person name="Andreopoulos B."/>
            <person name="Lipzen A."/>
            <person name="Chen C."/>
            <person name="Yan M."/>
            <person name="Daum C."/>
            <person name="Ng V."/>
            <person name="Clum A."/>
            <person name="Steindorff A."/>
            <person name="Ohm R.A."/>
            <person name="Martin F."/>
            <person name="Silar P."/>
            <person name="Natvig D.O."/>
            <person name="Lalanne C."/>
            <person name="Gautier V."/>
            <person name="Ament-Velasquez S.L."/>
            <person name="Kruys A."/>
            <person name="Hutchinson M.I."/>
            <person name="Powell A.J."/>
            <person name="Barry K."/>
            <person name="Miller A.N."/>
            <person name="Grigoriev I.V."/>
            <person name="Debuchy R."/>
            <person name="Gladieux P."/>
            <person name="Hiltunen Thoren M."/>
            <person name="Johannesson H."/>
        </authorList>
    </citation>
    <scope>NUCLEOTIDE SEQUENCE</scope>
    <source>
        <strain evidence="7">CBS 532.94</strain>
    </source>
</reference>
<reference evidence="7" key="2">
    <citation type="submission" date="2023-05" db="EMBL/GenBank/DDBJ databases">
        <authorList>
            <consortium name="Lawrence Berkeley National Laboratory"/>
            <person name="Steindorff A."/>
            <person name="Hensen N."/>
            <person name="Bonometti L."/>
            <person name="Westerberg I."/>
            <person name="Brannstrom I.O."/>
            <person name="Guillou S."/>
            <person name="Cros-Aarteil S."/>
            <person name="Calhoun S."/>
            <person name="Haridas S."/>
            <person name="Kuo A."/>
            <person name="Mondo S."/>
            <person name="Pangilinan J."/>
            <person name="Riley R."/>
            <person name="Labutti K."/>
            <person name="Andreopoulos B."/>
            <person name="Lipzen A."/>
            <person name="Chen C."/>
            <person name="Yanf M."/>
            <person name="Daum C."/>
            <person name="Ng V."/>
            <person name="Clum A."/>
            <person name="Ohm R."/>
            <person name="Martin F."/>
            <person name="Silar P."/>
            <person name="Natvig D."/>
            <person name="Lalanne C."/>
            <person name="Gautier V."/>
            <person name="Ament-Velasquez S.L."/>
            <person name="Kruys A."/>
            <person name="Hutchinson M.I."/>
            <person name="Powell A.J."/>
            <person name="Barry K."/>
            <person name="Miller A.N."/>
            <person name="Grigoriev I.V."/>
            <person name="Debuchy R."/>
            <person name="Gladieux P."/>
            <person name="Thoren M.H."/>
            <person name="Johannesson H."/>
        </authorList>
    </citation>
    <scope>NUCLEOTIDE SEQUENCE</scope>
    <source>
        <strain evidence="7">CBS 532.94</strain>
    </source>
</reference>
<gene>
    <name evidence="7" type="ORF">C8A03DRAFT_31690</name>
</gene>
<dbReference type="Proteomes" id="UP001303760">
    <property type="component" value="Unassembled WGS sequence"/>
</dbReference>
<feature type="transmembrane region" description="Helical" evidence="6">
    <location>
        <begin position="94"/>
        <end position="114"/>
    </location>
</feature>
<dbReference type="Pfam" id="PF04479">
    <property type="entry name" value="RTA1"/>
    <property type="match status" value="1"/>
</dbReference>
<comment type="subcellular location">
    <subcellularLocation>
        <location evidence="1">Membrane</location>
        <topology evidence="1">Multi-pass membrane protein</topology>
    </subcellularLocation>
</comment>
<name>A0AAN7HFR1_9PEZI</name>
<keyword evidence="3 6" id="KW-1133">Transmembrane helix</keyword>
<dbReference type="EMBL" id="MU860045">
    <property type="protein sequence ID" value="KAK4240215.1"/>
    <property type="molecule type" value="Genomic_DNA"/>
</dbReference>
<dbReference type="GO" id="GO:0000324">
    <property type="term" value="C:fungal-type vacuole"/>
    <property type="evidence" value="ECO:0007669"/>
    <property type="project" value="TreeGrafter"/>
</dbReference>
<keyword evidence="8" id="KW-1185">Reference proteome</keyword>
<keyword evidence="2 6" id="KW-0812">Transmembrane</keyword>
<comment type="caution">
    <text evidence="7">The sequence shown here is derived from an EMBL/GenBank/DDBJ whole genome shotgun (WGS) entry which is preliminary data.</text>
</comment>
<feature type="transmembrane region" description="Helical" evidence="6">
    <location>
        <begin position="52"/>
        <end position="74"/>
    </location>
</feature>
<dbReference type="PANTHER" id="PTHR31465">
    <property type="entry name" value="PROTEIN RTA1-RELATED"/>
    <property type="match status" value="1"/>
</dbReference>
<feature type="transmembrane region" description="Helical" evidence="6">
    <location>
        <begin position="161"/>
        <end position="186"/>
    </location>
</feature>
<feature type="transmembrane region" description="Helical" evidence="6">
    <location>
        <begin position="26"/>
        <end position="45"/>
    </location>
</feature>
<feature type="transmembrane region" description="Helical" evidence="6">
    <location>
        <begin position="212"/>
        <end position="236"/>
    </location>
</feature>
<evidence type="ECO:0000256" key="4">
    <source>
        <dbReference type="ARBA" id="ARBA00023136"/>
    </source>
</evidence>
<evidence type="ECO:0000256" key="2">
    <source>
        <dbReference type="ARBA" id="ARBA00022692"/>
    </source>
</evidence>
<feature type="transmembrane region" description="Helical" evidence="6">
    <location>
        <begin position="256"/>
        <end position="280"/>
    </location>
</feature>
<feature type="compositionally biased region" description="Pro residues" evidence="5">
    <location>
        <begin position="341"/>
        <end position="350"/>
    </location>
</feature>
<feature type="region of interest" description="Disordered" evidence="5">
    <location>
        <begin position="319"/>
        <end position="350"/>
    </location>
</feature>
<evidence type="ECO:0000313" key="7">
    <source>
        <dbReference type="EMBL" id="KAK4240215.1"/>
    </source>
</evidence>
<proteinExistence type="predicted"/>
<keyword evidence="4 6" id="KW-0472">Membrane</keyword>
<evidence type="ECO:0000256" key="5">
    <source>
        <dbReference type="SAM" id="MobiDB-lite"/>
    </source>
</evidence>
<evidence type="ECO:0000256" key="6">
    <source>
        <dbReference type="SAM" id="Phobius"/>
    </source>
</evidence>
<organism evidence="7 8">
    <name type="scientific">Achaetomium macrosporum</name>
    <dbReference type="NCBI Taxonomy" id="79813"/>
    <lineage>
        <taxon>Eukaryota</taxon>
        <taxon>Fungi</taxon>
        <taxon>Dikarya</taxon>
        <taxon>Ascomycota</taxon>
        <taxon>Pezizomycotina</taxon>
        <taxon>Sordariomycetes</taxon>
        <taxon>Sordariomycetidae</taxon>
        <taxon>Sordariales</taxon>
        <taxon>Chaetomiaceae</taxon>
        <taxon>Achaetomium</taxon>
    </lineage>
</organism>
<dbReference type="InterPro" id="IPR007568">
    <property type="entry name" value="RTA1"/>
</dbReference>
<sequence length="425" mass="45910">MLAVGDCLGEACAVPLGSLPYGAAPAGNAVILAAFAALLPPALYAGLRYKTLLHSALLLAAVLVEVGGHVGRIFLAANPASHASSAVYLMGTHWGAVLVGSAVNLVLPHVIVLYGEEFQLVSDPVYLNIFFFVLDIFTLAFQSVGIGFASTAKTATEVAQGVGILLAGLAIQAISLLAFLVTYRYFRYKLSHRRYILDERFSPIYLSRRFKYFMICVQVAASLLMVRTAVRIAIFASGLTNAFARSQVASFLLDDTLVLVAVLILTIHPAGRVFGMAWAATSPMASPDRSDDLPLRLRRHRRNRSYPINKRIISLPYPSPSTSPRFSPGFASRVGMTPGLPAHPSPQAAPPVPPLMSPRNNPVHQRVPYDASPTQAVPFLAAQESPGLDSTMWAAAPVEHGRKRKMWRGRPAQEANQMVDSDALW</sequence>
<feature type="transmembrane region" description="Helical" evidence="6">
    <location>
        <begin position="126"/>
        <end position="149"/>
    </location>
</feature>
<feature type="region of interest" description="Disordered" evidence="5">
    <location>
        <begin position="404"/>
        <end position="425"/>
    </location>
</feature>
<evidence type="ECO:0000256" key="3">
    <source>
        <dbReference type="ARBA" id="ARBA00022989"/>
    </source>
</evidence>
<dbReference type="AlphaFoldDB" id="A0AAN7HFR1"/>
<accession>A0AAN7HFR1</accession>
<dbReference type="PANTHER" id="PTHR31465:SF9">
    <property type="entry name" value="SPHINGOID LONG-CHAIN BASE TRANSPORTER RSB1"/>
    <property type="match status" value="1"/>
</dbReference>
<evidence type="ECO:0000313" key="8">
    <source>
        <dbReference type="Proteomes" id="UP001303760"/>
    </source>
</evidence>
<protein>
    <submittedName>
        <fullName evidence="7">RTA1 like protein-domain-containing protein</fullName>
    </submittedName>
</protein>
<evidence type="ECO:0000256" key="1">
    <source>
        <dbReference type="ARBA" id="ARBA00004141"/>
    </source>
</evidence>
<dbReference type="GO" id="GO:0005886">
    <property type="term" value="C:plasma membrane"/>
    <property type="evidence" value="ECO:0007669"/>
    <property type="project" value="TreeGrafter"/>
</dbReference>